<dbReference type="CDD" id="cd00052">
    <property type="entry name" value="EH"/>
    <property type="match status" value="1"/>
</dbReference>
<evidence type="ECO:0000313" key="3">
    <source>
        <dbReference type="Proteomes" id="UP000267251"/>
    </source>
</evidence>
<dbReference type="GO" id="GO:0005886">
    <property type="term" value="C:plasma membrane"/>
    <property type="evidence" value="ECO:0007669"/>
    <property type="project" value="TreeGrafter"/>
</dbReference>
<gene>
    <name evidence="2" type="ORF">BJ684DRAFT_21834</name>
</gene>
<reference evidence="3" key="1">
    <citation type="journal article" date="2018" name="Nat. Microbiol.">
        <title>Leveraging single-cell genomics to expand the fungal tree of life.</title>
        <authorList>
            <person name="Ahrendt S.R."/>
            <person name="Quandt C.A."/>
            <person name="Ciobanu D."/>
            <person name="Clum A."/>
            <person name="Salamov A."/>
            <person name="Andreopoulos B."/>
            <person name="Cheng J.F."/>
            <person name="Woyke T."/>
            <person name="Pelin A."/>
            <person name="Henrissat B."/>
            <person name="Reynolds N.K."/>
            <person name="Benny G.L."/>
            <person name="Smith M.E."/>
            <person name="James T.Y."/>
            <person name="Grigoriev I.V."/>
        </authorList>
    </citation>
    <scope>NUCLEOTIDE SEQUENCE [LARGE SCALE GENOMIC DNA]</scope>
</reference>
<dbReference type="GO" id="GO:0005737">
    <property type="term" value="C:cytoplasm"/>
    <property type="evidence" value="ECO:0007669"/>
    <property type="project" value="TreeGrafter"/>
</dbReference>
<dbReference type="Pfam" id="PF12763">
    <property type="entry name" value="EH"/>
    <property type="match status" value="1"/>
</dbReference>
<dbReference type="InterPro" id="IPR000261">
    <property type="entry name" value="EH_dom"/>
</dbReference>
<dbReference type="PANTHER" id="PTHR11216:SF170">
    <property type="entry name" value="DYNAMIN ASSOCIATED PROTEIN 160, ISOFORM D"/>
    <property type="match status" value="1"/>
</dbReference>
<feature type="domain" description="EH" evidence="1">
    <location>
        <begin position="23"/>
        <end position="94"/>
    </location>
</feature>
<keyword evidence="3" id="KW-1185">Reference proteome</keyword>
<dbReference type="SUPFAM" id="SSF47473">
    <property type="entry name" value="EF-hand"/>
    <property type="match status" value="1"/>
</dbReference>
<sequence length="138" mass="15003">MTSNPGSPAYGKAPSKVNLTPEEEFVYKQLFAAADSETLGVVTGQQAVPFFANAKLPSSKLGEVWQLADEDDQGFLLPHQFDVALKLIALAQSGLAPTLANLHRMAVAFKDYTGQSGRVFGMKFRIRRVQPEQAYASV</sequence>
<dbReference type="GO" id="GO:0006897">
    <property type="term" value="P:endocytosis"/>
    <property type="evidence" value="ECO:0007669"/>
    <property type="project" value="TreeGrafter"/>
</dbReference>
<dbReference type="SMART" id="SM00027">
    <property type="entry name" value="EH"/>
    <property type="match status" value="1"/>
</dbReference>
<dbReference type="Proteomes" id="UP000267251">
    <property type="component" value="Unassembled WGS sequence"/>
</dbReference>
<proteinExistence type="predicted"/>
<dbReference type="PROSITE" id="PS50031">
    <property type="entry name" value="EH"/>
    <property type="match status" value="1"/>
</dbReference>
<name>A0A4P9Y0N3_9FUNG</name>
<organism evidence="2 3">
    <name type="scientific">Piptocephalis cylindrospora</name>
    <dbReference type="NCBI Taxonomy" id="1907219"/>
    <lineage>
        <taxon>Eukaryota</taxon>
        <taxon>Fungi</taxon>
        <taxon>Fungi incertae sedis</taxon>
        <taxon>Zoopagomycota</taxon>
        <taxon>Zoopagomycotina</taxon>
        <taxon>Zoopagomycetes</taxon>
        <taxon>Zoopagales</taxon>
        <taxon>Piptocephalidaceae</taxon>
        <taxon>Piptocephalis</taxon>
    </lineage>
</organism>
<dbReference type="OrthoDB" id="524326at2759"/>
<protein>
    <recommendedName>
        <fullName evidence="1">EH domain-containing protein</fullName>
    </recommendedName>
</protein>
<dbReference type="EMBL" id="KZ988786">
    <property type="protein sequence ID" value="RKP11591.1"/>
    <property type="molecule type" value="Genomic_DNA"/>
</dbReference>
<dbReference type="GO" id="GO:0016197">
    <property type="term" value="P:endosomal transport"/>
    <property type="evidence" value="ECO:0007669"/>
    <property type="project" value="TreeGrafter"/>
</dbReference>
<dbReference type="InterPro" id="IPR011992">
    <property type="entry name" value="EF-hand-dom_pair"/>
</dbReference>
<dbReference type="AlphaFoldDB" id="A0A4P9Y0N3"/>
<accession>A0A4P9Y0N3</accession>
<dbReference type="PANTHER" id="PTHR11216">
    <property type="entry name" value="EH DOMAIN"/>
    <property type="match status" value="1"/>
</dbReference>
<evidence type="ECO:0000313" key="2">
    <source>
        <dbReference type="EMBL" id="RKP11591.1"/>
    </source>
</evidence>
<dbReference type="Gene3D" id="1.10.238.10">
    <property type="entry name" value="EF-hand"/>
    <property type="match status" value="1"/>
</dbReference>
<evidence type="ECO:0000259" key="1">
    <source>
        <dbReference type="PROSITE" id="PS50031"/>
    </source>
</evidence>